<name>A0A1M2W1P0_TRAPU</name>
<protein>
    <submittedName>
        <fullName evidence="1">Uncharacterized protein</fullName>
    </submittedName>
</protein>
<reference evidence="1 2" key="1">
    <citation type="submission" date="2016-10" db="EMBL/GenBank/DDBJ databases">
        <title>Genome sequence of the basidiomycete white-rot fungus Trametes pubescens.</title>
        <authorList>
            <person name="Makela M.R."/>
            <person name="Granchi Z."/>
            <person name="Peng M."/>
            <person name="De Vries R.P."/>
            <person name="Grigoriev I."/>
            <person name="Riley R."/>
            <person name="Hilden K."/>
        </authorList>
    </citation>
    <scope>NUCLEOTIDE SEQUENCE [LARGE SCALE GENOMIC DNA]</scope>
    <source>
        <strain evidence="1 2">FBCC735</strain>
    </source>
</reference>
<comment type="caution">
    <text evidence="1">The sequence shown here is derived from an EMBL/GenBank/DDBJ whole genome shotgun (WGS) entry which is preliminary data.</text>
</comment>
<keyword evidence="2" id="KW-1185">Reference proteome</keyword>
<accession>A0A1M2W1P0</accession>
<organism evidence="1 2">
    <name type="scientific">Trametes pubescens</name>
    <name type="common">White-rot fungus</name>
    <dbReference type="NCBI Taxonomy" id="154538"/>
    <lineage>
        <taxon>Eukaryota</taxon>
        <taxon>Fungi</taxon>
        <taxon>Dikarya</taxon>
        <taxon>Basidiomycota</taxon>
        <taxon>Agaricomycotina</taxon>
        <taxon>Agaricomycetes</taxon>
        <taxon>Polyporales</taxon>
        <taxon>Polyporaceae</taxon>
        <taxon>Trametes</taxon>
    </lineage>
</organism>
<dbReference type="AlphaFoldDB" id="A0A1M2W1P0"/>
<proteinExistence type="predicted"/>
<dbReference type="EMBL" id="MNAD01000362">
    <property type="protein sequence ID" value="OJT13779.1"/>
    <property type="molecule type" value="Genomic_DNA"/>
</dbReference>
<sequence>MFWDGAYRRSAAVAAHSQVDTSGRPPDVVLSSFDGAQPPHIPKYDEQVRSAKTCEQQSAPSLDHRWQAARRTAHMVL</sequence>
<dbReference type="Proteomes" id="UP000184267">
    <property type="component" value="Unassembled WGS sequence"/>
</dbReference>
<evidence type="ECO:0000313" key="2">
    <source>
        <dbReference type="Proteomes" id="UP000184267"/>
    </source>
</evidence>
<evidence type="ECO:0000313" key="1">
    <source>
        <dbReference type="EMBL" id="OJT13779.1"/>
    </source>
</evidence>
<gene>
    <name evidence="1" type="ORF">TRAPUB_9674</name>
</gene>